<name>A0A9X8UGR4_9FIRM</name>
<dbReference type="InterPro" id="IPR023404">
    <property type="entry name" value="rSAM_horseshoe"/>
</dbReference>
<dbReference type="GO" id="GO:0051536">
    <property type="term" value="F:iron-sulfur cluster binding"/>
    <property type="evidence" value="ECO:0007669"/>
    <property type="project" value="InterPro"/>
</dbReference>
<dbReference type="SFLD" id="SFLDG01082">
    <property type="entry name" value="B12-binding_domain_containing"/>
    <property type="match status" value="1"/>
</dbReference>
<dbReference type="InterPro" id="IPR023862">
    <property type="entry name" value="CHP03960_rSAM"/>
</dbReference>
<dbReference type="AlphaFoldDB" id="A0A9X8UGR4"/>
<dbReference type="InterPro" id="IPR006638">
    <property type="entry name" value="Elp3/MiaA/NifB-like_rSAM"/>
</dbReference>
<dbReference type="Proteomes" id="UP000294682">
    <property type="component" value="Unassembled WGS sequence"/>
</dbReference>
<evidence type="ECO:0000313" key="2">
    <source>
        <dbReference type="EMBL" id="TCL41095.1"/>
    </source>
</evidence>
<comment type="caution">
    <text evidence="2">The sequence shown here is derived from an EMBL/GenBank/DDBJ whole genome shotgun (WGS) entry which is preliminary data.</text>
</comment>
<dbReference type="InterPro" id="IPR007197">
    <property type="entry name" value="rSAM"/>
</dbReference>
<keyword evidence="3" id="KW-1185">Reference proteome</keyword>
<sequence>MNEALEKKIERALRRVQKPARYIGSELHSVIKDPAQVAIRIAFCFPDLYEVGMSHLGMKILYSLYNAQPDIWCERAFMPDTDMVEQMKGLDIPLFALESRDPLLGFDFVAFTLQYEMSYTTILAMLDLGGIPLYARERDERHPIVIAGGPCACNPEPVADFFDLIILGEGEEVNLELCALYREVQERREYLRRASQIPGVYVPSLYDVEYHGDGTVRAVTPREGAPATVTKRIIRDVDKVFYPKEFIVPFISTVHDRAMLEVLRGCIRGCRFCQAGFIYRPFREKTAATLDGDAKALTSSTGFEEISLTSLSTSDLGEIEPLLDSMLDWTEQEKINLSLPSLRIDTFSPGLLEKIDRVRKSGLTFAPEAGTQRMRDVINKNIDEEEIFSSCRTAFEGGYTSVKLYFMIGLPTETEEDLGGIIDLSQRIVDLYYSLPTKSKGKAVNVTVSVSSFVPKPFTPFQYEPQDTTEQLIAKQRFLREQIKTRKITLKWHNSDVSHVEGILARGDRRLAPVLVDVYRQGHYLESWEDRFGVGAWHEAMARAGLSEAFYANRQRGFDELMPWDHLDYGVTREFLQRQNELAHAGTPTPNCRAQCAGCGANKLIGGSCF</sequence>
<dbReference type="SMART" id="SM00729">
    <property type="entry name" value="Elp3"/>
    <property type="match status" value="1"/>
</dbReference>
<feature type="domain" description="Radical SAM core" evidence="1">
    <location>
        <begin position="252"/>
        <end position="491"/>
    </location>
</feature>
<dbReference type="EMBL" id="SLUK01000015">
    <property type="protein sequence ID" value="TCL41095.1"/>
    <property type="molecule type" value="Genomic_DNA"/>
</dbReference>
<reference evidence="2 3" key="1">
    <citation type="submission" date="2019-03" db="EMBL/GenBank/DDBJ databases">
        <title>Genomic Encyclopedia of Type Strains, Phase IV (KMG-IV): sequencing the most valuable type-strain genomes for metagenomic binning, comparative biology and taxonomic classification.</title>
        <authorList>
            <person name="Goeker M."/>
        </authorList>
    </citation>
    <scope>NUCLEOTIDE SEQUENCE [LARGE SCALE GENOMIC DNA]</scope>
    <source>
        <strain evidence="2 3">DSM 100433</strain>
    </source>
</reference>
<dbReference type="CDD" id="cd01335">
    <property type="entry name" value="Radical_SAM"/>
    <property type="match status" value="1"/>
</dbReference>
<dbReference type="SUPFAM" id="SSF102114">
    <property type="entry name" value="Radical SAM enzymes"/>
    <property type="match status" value="1"/>
</dbReference>
<dbReference type="PANTHER" id="PTHR42731">
    <property type="entry name" value="SLL1084 PROTEIN"/>
    <property type="match status" value="1"/>
</dbReference>
<gene>
    <name evidence="2" type="ORF">EDD78_11528</name>
</gene>
<dbReference type="RefSeq" id="WP_286170909.1">
    <property type="nucleotide sequence ID" value="NZ_SLUK01000015.1"/>
</dbReference>
<dbReference type="Gene3D" id="3.80.30.20">
    <property type="entry name" value="tm_1862 like domain"/>
    <property type="match status" value="1"/>
</dbReference>
<dbReference type="Pfam" id="PF04055">
    <property type="entry name" value="Radical_SAM"/>
    <property type="match status" value="1"/>
</dbReference>
<proteinExistence type="predicted"/>
<dbReference type="Pfam" id="PF19864">
    <property type="entry name" value="Radical_SAM_N2"/>
    <property type="match status" value="1"/>
</dbReference>
<accession>A0A9X8UGR4</accession>
<dbReference type="PROSITE" id="PS51918">
    <property type="entry name" value="RADICAL_SAM"/>
    <property type="match status" value="1"/>
</dbReference>
<dbReference type="InterPro" id="IPR045784">
    <property type="entry name" value="Radical_SAM_N2"/>
</dbReference>
<dbReference type="SFLD" id="SFLDS00029">
    <property type="entry name" value="Radical_SAM"/>
    <property type="match status" value="1"/>
</dbReference>
<evidence type="ECO:0000259" key="1">
    <source>
        <dbReference type="PROSITE" id="PS51918"/>
    </source>
</evidence>
<dbReference type="NCBIfam" id="TIGR03960">
    <property type="entry name" value="rSAM_fuse_unch"/>
    <property type="match status" value="1"/>
</dbReference>
<dbReference type="PANTHER" id="PTHR42731:SF1">
    <property type="entry name" value="RADICAL SAM DOMAIN PROTEIN"/>
    <property type="match status" value="1"/>
</dbReference>
<protein>
    <submittedName>
        <fullName evidence="2">Radical SAM family uncharacterized protein</fullName>
    </submittedName>
</protein>
<dbReference type="InterPro" id="IPR058240">
    <property type="entry name" value="rSAM_sf"/>
</dbReference>
<evidence type="ECO:0000313" key="3">
    <source>
        <dbReference type="Proteomes" id="UP000294682"/>
    </source>
</evidence>
<dbReference type="GO" id="GO:0003824">
    <property type="term" value="F:catalytic activity"/>
    <property type="evidence" value="ECO:0007669"/>
    <property type="project" value="InterPro"/>
</dbReference>
<organism evidence="2 3">
    <name type="scientific">Harryflintia acetispora</name>
    <dbReference type="NCBI Taxonomy" id="1849041"/>
    <lineage>
        <taxon>Bacteria</taxon>
        <taxon>Bacillati</taxon>
        <taxon>Bacillota</taxon>
        <taxon>Clostridia</taxon>
        <taxon>Eubacteriales</taxon>
        <taxon>Oscillospiraceae</taxon>
        <taxon>Harryflintia</taxon>
    </lineage>
</organism>